<dbReference type="AlphaFoldDB" id="A0A841SUB6"/>
<evidence type="ECO:0000313" key="4">
    <source>
        <dbReference type="Proteomes" id="UP000535838"/>
    </source>
</evidence>
<name>A0A841SUB6_9BACL</name>
<feature type="domain" description="3-beta hydroxysteroid dehydrogenase/isomerase" evidence="2">
    <location>
        <begin position="8"/>
        <end position="194"/>
    </location>
</feature>
<dbReference type="Proteomes" id="UP000535838">
    <property type="component" value="Unassembled WGS sequence"/>
</dbReference>
<comment type="similarity">
    <text evidence="1">Belongs to the NAD(P)-dependent epimerase/dehydratase family.</text>
</comment>
<dbReference type="EMBL" id="JACJVQ010000007">
    <property type="protein sequence ID" value="MBB6634599.1"/>
    <property type="molecule type" value="Genomic_DNA"/>
</dbReference>
<sequence>MLKQRVLLTGATGGMGFWVLQELLKDTDKQEIAILVLDTETDRRKLEGFENRNGLTVHWGDVTDYQDVYECVQNADIVLHVAALVSPAADYNPKLAMKVNYGSMRNIVRAIEEQNRMDEVKVVSIGTIAETGDRMPPIHWGRVGDPIKPSVYDYYAVSKIAAERHLIESGLKYWVSLRQTGIMGPAMSKIKDAIMFHNCLDNVLEYVSDRDSGRLLGNLCRREHTGELSDNFWGHIYNIGGGESCRVDTYAMYKKLYGAIGFKDLKHVIDPKWYATRNFHGQYYLDSDKLEEHLQFRRDSMQYFYDAYLENLGAPATISRMICRLPGGQNLMGSLMKRIFLKEARTEHGTVRFIEENLQEKIDAYWGSRKAWEAIPDNINDFQHFQDWDKVVHIDHGYDESKPESELELEDMKGAARFRGGECSSENMSKGDWRGKLTFSCAFGHEFEASPRLVLEGGHWCPDCERNSWNYAARAKVDPFFAQVWYPLHDADEPEREYRKAVSELDF</sequence>
<dbReference type="GO" id="GO:0008743">
    <property type="term" value="F:L-threonine 3-dehydrogenase activity"/>
    <property type="evidence" value="ECO:0007669"/>
    <property type="project" value="TreeGrafter"/>
</dbReference>
<dbReference type="Gene3D" id="3.40.50.720">
    <property type="entry name" value="NAD(P)-binding Rossmann-like Domain"/>
    <property type="match status" value="1"/>
</dbReference>
<dbReference type="GO" id="GO:0006694">
    <property type="term" value="P:steroid biosynthetic process"/>
    <property type="evidence" value="ECO:0007669"/>
    <property type="project" value="InterPro"/>
</dbReference>
<dbReference type="InterPro" id="IPR036291">
    <property type="entry name" value="NAD(P)-bd_dom_sf"/>
</dbReference>
<gene>
    <name evidence="3" type="ORF">H7B67_10805</name>
</gene>
<organism evidence="3 4">
    <name type="scientific">Cohnella thailandensis</name>
    <dbReference type="NCBI Taxonomy" id="557557"/>
    <lineage>
        <taxon>Bacteria</taxon>
        <taxon>Bacillati</taxon>
        <taxon>Bacillota</taxon>
        <taxon>Bacilli</taxon>
        <taxon>Bacillales</taxon>
        <taxon>Paenibacillaceae</taxon>
        <taxon>Cohnella</taxon>
    </lineage>
</organism>
<dbReference type="PANTHER" id="PTHR42687:SF1">
    <property type="entry name" value="L-THREONINE 3-DEHYDROGENASE, MITOCHONDRIAL"/>
    <property type="match status" value="1"/>
</dbReference>
<dbReference type="RefSeq" id="WP_185119834.1">
    <property type="nucleotide sequence ID" value="NZ_JACJVQ010000007.1"/>
</dbReference>
<reference evidence="3 4" key="1">
    <citation type="submission" date="2020-08" db="EMBL/GenBank/DDBJ databases">
        <title>Cohnella phylogeny.</title>
        <authorList>
            <person name="Dunlap C."/>
        </authorList>
    </citation>
    <scope>NUCLEOTIDE SEQUENCE [LARGE SCALE GENOMIC DNA]</scope>
    <source>
        <strain evidence="3 4">DSM 25241</strain>
    </source>
</reference>
<comment type="caution">
    <text evidence="3">The sequence shown here is derived from an EMBL/GenBank/DDBJ whole genome shotgun (WGS) entry which is preliminary data.</text>
</comment>
<evidence type="ECO:0000256" key="1">
    <source>
        <dbReference type="ARBA" id="ARBA00007637"/>
    </source>
</evidence>
<proteinExistence type="inferred from homology"/>
<dbReference type="PANTHER" id="PTHR42687">
    <property type="entry name" value="L-THREONINE 3-DEHYDROGENASE"/>
    <property type="match status" value="1"/>
</dbReference>
<evidence type="ECO:0000259" key="2">
    <source>
        <dbReference type="Pfam" id="PF01073"/>
    </source>
</evidence>
<dbReference type="InterPro" id="IPR002225">
    <property type="entry name" value="3Beta_OHSteriod_DH/Estase"/>
</dbReference>
<protein>
    <submittedName>
        <fullName evidence="3">NAD(P)-dependent oxidoreductase</fullName>
    </submittedName>
</protein>
<keyword evidence="4" id="KW-1185">Reference proteome</keyword>
<dbReference type="Pfam" id="PF01073">
    <property type="entry name" value="3Beta_HSD"/>
    <property type="match status" value="1"/>
</dbReference>
<evidence type="ECO:0000313" key="3">
    <source>
        <dbReference type="EMBL" id="MBB6634599.1"/>
    </source>
</evidence>
<dbReference type="SUPFAM" id="SSF51735">
    <property type="entry name" value="NAD(P)-binding Rossmann-fold domains"/>
    <property type="match status" value="1"/>
</dbReference>
<accession>A0A841SUB6</accession>
<dbReference type="InterPro" id="IPR051225">
    <property type="entry name" value="NAD(P)_epim/dehydratase"/>
</dbReference>
<dbReference type="GO" id="GO:0006567">
    <property type="term" value="P:L-threonine catabolic process"/>
    <property type="evidence" value="ECO:0007669"/>
    <property type="project" value="TreeGrafter"/>
</dbReference>